<dbReference type="GO" id="GO:0005874">
    <property type="term" value="C:microtubule"/>
    <property type="evidence" value="ECO:0007669"/>
    <property type="project" value="UniProtKB-KW"/>
</dbReference>
<evidence type="ECO:0000256" key="5">
    <source>
        <dbReference type="ARBA" id="ARBA00022737"/>
    </source>
</evidence>
<name>A0A8J3I321_9CHLR</name>
<dbReference type="GO" id="GO:0043531">
    <property type="term" value="F:ADP binding"/>
    <property type="evidence" value="ECO:0007669"/>
    <property type="project" value="InterPro"/>
</dbReference>
<evidence type="ECO:0000256" key="10">
    <source>
        <dbReference type="PROSITE-ProRule" id="PRU00339"/>
    </source>
</evidence>
<dbReference type="InterPro" id="IPR056681">
    <property type="entry name" value="DUF7779"/>
</dbReference>
<feature type="repeat" description="TPR" evidence="10">
    <location>
        <begin position="615"/>
        <end position="648"/>
    </location>
</feature>
<dbReference type="PRINTS" id="PR00381">
    <property type="entry name" value="KINESINLIGHT"/>
</dbReference>
<dbReference type="RefSeq" id="WP_220195345.1">
    <property type="nucleotide sequence ID" value="NZ_BNJF01000002.1"/>
</dbReference>
<keyword evidence="8" id="KW-0505">Motor protein</keyword>
<dbReference type="GO" id="GO:0003677">
    <property type="term" value="F:DNA binding"/>
    <property type="evidence" value="ECO:0007669"/>
    <property type="project" value="InterPro"/>
</dbReference>
<dbReference type="SUPFAM" id="SSF47413">
    <property type="entry name" value="lambda repressor-like DNA-binding domains"/>
    <property type="match status" value="1"/>
</dbReference>
<dbReference type="GO" id="GO:0005737">
    <property type="term" value="C:cytoplasm"/>
    <property type="evidence" value="ECO:0007669"/>
    <property type="project" value="TreeGrafter"/>
</dbReference>
<evidence type="ECO:0000259" key="11">
    <source>
        <dbReference type="PROSITE" id="PS50943"/>
    </source>
</evidence>
<keyword evidence="9" id="KW-0206">Cytoskeleton</keyword>
<dbReference type="Gene3D" id="1.10.260.40">
    <property type="entry name" value="lambda repressor-like DNA-binding domains"/>
    <property type="match status" value="1"/>
</dbReference>
<evidence type="ECO:0000256" key="3">
    <source>
        <dbReference type="ARBA" id="ARBA00022490"/>
    </source>
</evidence>
<dbReference type="PANTHER" id="PTHR45783">
    <property type="entry name" value="KINESIN LIGHT CHAIN"/>
    <property type="match status" value="1"/>
</dbReference>
<evidence type="ECO:0000256" key="8">
    <source>
        <dbReference type="ARBA" id="ARBA00023175"/>
    </source>
</evidence>
<feature type="repeat" description="TPR" evidence="10">
    <location>
        <begin position="825"/>
        <end position="858"/>
    </location>
</feature>
<accession>A0A8J3I321</accession>
<evidence type="ECO:0000256" key="2">
    <source>
        <dbReference type="ARBA" id="ARBA00009622"/>
    </source>
</evidence>
<reference evidence="12" key="1">
    <citation type="submission" date="2020-10" db="EMBL/GenBank/DDBJ databases">
        <title>Taxonomic study of unclassified bacteria belonging to the class Ktedonobacteria.</title>
        <authorList>
            <person name="Yabe S."/>
            <person name="Wang C.M."/>
            <person name="Zheng Y."/>
            <person name="Sakai Y."/>
            <person name="Cavaletti L."/>
            <person name="Monciardini P."/>
            <person name="Donadio S."/>
        </authorList>
    </citation>
    <scope>NUCLEOTIDE SEQUENCE</scope>
    <source>
        <strain evidence="12">SOSP1-1</strain>
    </source>
</reference>
<dbReference type="CDD" id="cd00093">
    <property type="entry name" value="HTH_XRE"/>
    <property type="match status" value="1"/>
</dbReference>
<dbReference type="InterPro" id="IPR011990">
    <property type="entry name" value="TPR-like_helical_dom_sf"/>
</dbReference>
<feature type="repeat" description="TPR" evidence="10">
    <location>
        <begin position="699"/>
        <end position="732"/>
    </location>
</feature>
<feature type="repeat" description="TPR" evidence="10">
    <location>
        <begin position="783"/>
        <end position="816"/>
    </location>
</feature>
<protein>
    <submittedName>
        <fullName evidence="12">Tetratricopeptide repeat protein</fullName>
    </submittedName>
</protein>
<dbReference type="SMART" id="SM00028">
    <property type="entry name" value="TPR"/>
    <property type="match status" value="10"/>
</dbReference>
<dbReference type="Pfam" id="PF13560">
    <property type="entry name" value="HTH_31"/>
    <property type="match status" value="1"/>
</dbReference>
<evidence type="ECO:0000256" key="7">
    <source>
        <dbReference type="ARBA" id="ARBA00023054"/>
    </source>
</evidence>
<dbReference type="NCBIfam" id="NF040586">
    <property type="entry name" value="FxSxx_TPR"/>
    <property type="match status" value="1"/>
</dbReference>
<comment type="subcellular location">
    <subcellularLocation>
        <location evidence="1">Cytoplasm</location>
        <location evidence="1">Cytoskeleton</location>
    </subcellularLocation>
</comment>
<dbReference type="Gene3D" id="1.25.40.10">
    <property type="entry name" value="Tetratricopeptide repeat domain"/>
    <property type="match status" value="3"/>
</dbReference>
<dbReference type="SUPFAM" id="SSF52540">
    <property type="entry name" value="P-loop containing nucleoside triphosphate hydrolases"/>
    <property type="match status" value="1"/>
</dbReference>
<evidence type="ECO:0000313" key="13">
    <source>
        <dbReference type="Proteomes" id="UP000612362"/>
    </source>
</evidence>
<feature type="repeat" description="TPR" evidence="10">
    <location>
        <begin position="573"/>
        <end position="606"/>
    </location>
</feature>
<feature type="repeat" description="TPR" evidence="10">
    <location>
        <begin position="657"/>
        <end position="690"/>
    </location>
</feature>
<evidence type="ECO:0000256" key="1">
    <source>
        <dbReference type="ARBA" id="ARBA00004245"/>
    </source>
</evidence>
<feature type="repeat" description="TPR" evidence="10">
    <location>
        <begin position="741"/>
        <end position="774"/>
    </location>
</feature>
<proteinExistence type="inferred from homology"/>
<dbReference type="InterPro" id="IPR002182">
    <property type="entry name" value="NB-ARC"/>
</dbReference>
<dbReference type="InterPro" id="IPR019734">
    <property type="entry name" value="TPR_rpt"/>
</dbReference>
<dbReference type="GO" id="GO:0007018">
    <property type="term" value="P:microtubule-based movement"/>
    <property type="evidence" value="ECO:0007669"/>
    <property type="project" value="TreeGrafter"/>
</dbReference>
<dbReference type="EMBL" id="BNJF01000002">
    <property type="protein sequence ID" value="GHO45930.1"/>
    <property type="molecule type" value="Genomic_DNA"/>
</dbReference>
<dbReference type="PROSITE" id="PS50293">
    <property type="entry name" value="TPR_REGION"/>
    <property type="match status" value="1"/>
</dbReference>
<dbReference type="PROSITE" id="PS50943">
    <property type="entry name" value="HTH_CROC1"/>
    <property type="match status" value="1"/>
</dbReference>
<dbReference type="Pfam" id="PF25000">
    <property type="entry name" value="DUF7779"/>
    <property type="match status" value="1"/>
</dbReference>
<keyword evidence="3" id="KW-0963">Cytoplasm</keyword>
<keyword evidence="6 10" id="KW-0802">TPR repeat</keyword>
<dbReference type="PANTHER" id="PTHR45783:SF3">
    <property type="entry name" value="KINESIN LIGHT CHAIN"/>
    <property type="match status" value="1"/>
</dbReference>
<gene>
    <name evidence="12" type="ORF">KSX_40930</name>
</gene>
<comment type="similarity">
    <text evidence="2">Belongs to the kinesin light chain family.</text>
</comment>
<dbReference type="InterPro" id="IPR001387">
    <property type="entry name" value="Cro/C1-type_HTH"/>
</dbReference>
<dbReference type="GO" id="GO:0005871">
    <property type="term" value="C:kinesin complex"/>
    <property type="evidence" value="ECO:0007669"/>
    <property type="project" value="InterPro"/>
</dbReference>
<sequence>MGNEGPDSFGELVHVFRKQKRLTQQQLAEAMGVHRHTIVRWEQGDVLPASKTVVLDLARCLRLGNQEARRLLEASMTAPTPLWSVPLPRNPFFTGREATLAELHTRLNAEQAVMRTRSYALQGLGGVGKTHTALEYAYRHVLEYNAIFWIEAESSERVMSSLQRIAELLRLPEREAEDQRRVVVAIQRWLTAHDNWLLIWDNLEDLTLPQRVLPQTRQGTYLFTTRRQALGTLAQGINLRPMNQEESILLLLRRAKFLEPEAMAEQMGNLKNQTPGDYMAALELVTFLGGLPLALDQAGAYLEETSCGLPTYLQRYERQKAFLLARRGEGASDHPHSVSATFLLAHERLEQEQNRAAELLRVCSFLHAEDIPEELFEVGAHHLGPNLASIVTDPVAFDLTLAALRNLSLIQRHSQTQTLSLHRLVQVVLREQMDANEVRLWRKRVIYMVNAAFPKPNLPVWQQCERYLTQALACVSLIEGLEEDLLVSSELLHKIGAYLFQRGIFEEAEPLLAKAVVLEERRYGLDQPGLIPYLSDQAELAWRQGKLVMAEALFSRVLEIAERHLEPAHVDIGEALNNLALLYWEQGKHKQAEPLYQRALHILEVRLEPEDLRIADTLNNLALLYKSQGIYKQAEPLYQRALRIKEQTLGVEHPKFANALDNLGMLYVRQGKYLQAKMLCEQALHIREQILGSEHPDISVSLYNLATLYHAEGKHEQAEQFYQHTLQLREHVLGAEHIAVATALNGLATLYREQEKYAQAKELYERALRVNEQALGSEHPRLAISLDGLATLYREQEKYAQAESLYERAIQLYEHAQGPNHSEIAAVLDHLAVLYCNQEKYAQAESLYERAMQIRERTLGATHPDMALLLSGLANLYATQGKHGQAEILYKRALLIQEEHLDAHHPATTKIIETLLSLYPKGGKQEQATI</sequence>
<feature type="domain" description="HTH cro/C1-type" evidence="11">
    <location>
        <begin position="17"/>
        <end position="61"/>
    </location>
</feature>
<keyword evidence="5" id="KW-0677">Repeat</keyword>
<dbReference type="Proteomes" id="UP000612362">
    <property type="component" value="Unassembled WGS sequence"/>
</dbReference>
<dbReference type="PROSITE" id="PS50005">
    <property type="entry name" value="TPR"/>
    <property type="match status" value="7"/>
</dbReference>
<keyword evidence="7" id="KW-0175">Coiled coil</keyword>
<dbReference type="Pfam" id="PF00931">
    <property type="entry name" value="NB-ARC"/>
    <property type="match status" value="1"/>
</dbReference>
<dbReference type="GO" id="GO:0019894">
    <property type="term" value="F:kinesin binding"/>
    <property type="evidence" value="ECO:0007669"/>
    <property type="project" value="TreeGrafter"/>
</dbReference>
<comment type="caution">
    <text evidence="12">The sequence shown here is derived from an EMBL/GenBank/DDBJ whole genome shotgun (WGS) entry which is preliminary data.</text>
</comment>
<organism evidence="12 13">
    <name type="scientific">Ktedonospora formicarum</name>
    <dbReference type="NCBI Taxonomy" id="2778364"/>
    <lineage>
        <taxon>Bacteria</taxon>
        <taxon>Bacillati</taxon>
        <taxon>Chloroflexota</taxon>
        <taxon>Ktedonobacteria</taxon>
        <taxon>Ktedonobacterales</taxon>
        <taxon>Ktedonobacteraceae</taxon>
        <taxon>Ktedonospora</taxon>
    </lineage>
</organism>
<dbReference type="SMART" id="SM00530">
    <property type="entry name" value="HTH_XRE"/>
    <property type="match status" value="1"/>
</dbReference>
<dbReference type="InterPro" id="IPR002151">
    <property type="entry name" value="Kinesin_light"/>
</dbReference>
<evidence type="ECO:0000313" key="12">
    <source>
        <dbReference type="EMBL" id="GHO45930.1"/>
    </source>
</evidence>
<evidence type="ECO:0000256" key="6">
    <source>
        <dbReference type="ARBA" id="ARBA00022803"/>
    </source>
</evidence>
<dbReference type="InterPro" id="IPR027417">
    <property type="entry name" value="P-loop_NTPase"/>
</dbReference>
<dbReference type="Pfam" id="PF13424">
    <property type="entry name" value="TPR_12"/>
    <property type="match status" value="5"/>
</dbReference>
<evidence type="ECO:0000256" key="4">
    <source>
        <dbReference type="ARBA" id="ARBA00022701"/>
    </source>
</evidence>
<dbReference type="InterPro" id="IPR010982">
    <property type="entry name" value="Lambda_DNA-bd_dom_sf"/>
</dbReference>
<dbReference type="Gene3D" id="3.40.50.300">
    <property type="entry name" value="P-loop containing nucleotide triphosphate hydrolases"/>
    <property type="match status" value="1"/>
</dbReference>
<dbReference type="SUPFAM" id="SSF48452">
    <property type="entry name" value="TPR-like"/>
    <property type="match status" value="2"/>
</dbReference>
<keyword evidence="4" id="KW-0493">Microtubule</keyword>
<keyword evidence="13" id="KW-1185">Reference proteome</keyword>
<evidence type="ECO:0000256" key="9">
    <source>
        <dbReference type="ARBA" id="ARBA00023212"/>
    </source>
</evidence>
<dbReference type="AlphaFoldDB" id="A0A8J3I321"/>